<evidence type="ECO:0000256" key="3">
    <source>
        <dbReference type="ARBA" id="ARBA00022989"/>
    </source>
</evidence>
<evidence type="ECO:0000256" key="1">
    <source>
        <dbReference type="ARBA" id="ARBA00004141"/>
    </source>
</evidence>
<evidence type="ECO:0000313" key="7">
    <source>
        <dbReference type="Proteomes" id="UP001174839"/>
    </source>
</evidence>
<keyword evidence="3 5" id="KW-1133">Transmembrane helix</keyword>
<organism evidence="6 7">
    <name type="scientific">Robiginitalea aurantiaca</name>
    <dbReference type="NCBI Taxonomy" id="3056915"/>
    <lineage>
        <taxon>Bacteria</taxon>
        <taxon>Pseudomonadati</taxon>
        <taxon>Bacteroidota</taxon>
        <taxon>Flavobacteriia</taxon>
        <taxon>Flavobacteriales</taxon>
        <taxon>Flavobacteriaceae</taxon>
        <taxon>Robiginitalea</taxon>
    </lineage>
</organism>
<dbReference type="PANTHER" id="PTHR11040:SF44">
    <property type="entry name" value="PROTEIN ZNTC-RELATED"/>
    <property type="match status" value="1"/>
</dbReference>
<comment type="subcellular location">
    <subcellularLocation>
        <location evidence="1">Membrane</location>
        <topology evidence="1">Multi-pass membrane protein</topology>
    </subcellularLocation>
</comment>
<dbReference type="EMBL" id="JAUDUY010000004">
    <property type="protein sequence ID" value="MDM9631981.1"/>
    <property type="molecule type" value="Genomic_DNA"/>
</dbReference>
<keyword evidence="7" id="KW-1185">Reference proteome</keyword>
<dbReference type="InterPro" id="IPR003689">
    <property type="entry name" value="ZIP"/>
</dbReference>
<evidence type="ECO:0000256" key="5">
    <source>
        <dbReference type="SAM" id="Phobius"/>
    </source>
</evidence>
<feature type="transmembrane region" description="Helical" evidence="5">
    <location>
        <begin position="129"/>
        <end position="149"/>
    </location>
</feature>
<keyword evidence="4 5" id="KW-0472">Membrane</keyword>
<feature type="transmembrane region" description="Helical" evidence="5">
    <location>
        <begin position="38"/>
        <end position="56"/>
    </location>
</feature>
<keyword evidence="2 5" id="KW-0812">Transmembrane</keyword>
<evidence type="ECO:0000313" key="6">
    <source>
        <dbReference type="EMBL" id="MDM9631981.1"/>
    </source>
</evidence>
<dbReference type="Proteomes" id="UP001174839">
    <property type="component" value="Unassembled WGS sequence"/>
</dbReference>
<feature type="transmembrane region" description="Helical" evidence="5">
    <location>
        <begin position="211"/>
        <end position="229"/>
    </location>
</feature>
<gene>
    <name evidence="6" type="ORF">QU605_10885</name>
</gene>
<evidence type="ECO:0000256" key="2">
    <source>
        <dbReference type="ARBA" id="ARBA00022692"/>
    </source>
</evidence>
<dbReference type="Pfam" id="PF02535">
    <property type="entry name" value="Zip"/>
    <property type="match status" value="1"/>
</dbReference>
<proteinExistence type="predicted"/>
<feature type="transmembrane region" description="Helical" evidence="5">
    <location>
        <begin position="6"/>
        <end position="31"/>
    </location>
</feature>
<protein>
    <submittedName>
        <fullName evidence="6">ZIP family metal transporter</fullName>
    </submittedName>
</protein>
<feature type="transmembrane region" description="Helical" evidence="5">
    <location>
        <begin position="183"/>
        <end position="204"/>
    </location>
</feature>
<feature type="transmembrane region" description="Helical" evidence="5">
    <location>
        <begin position="106"/>
        <end position="123"/>
    </location>
</feature>
<evidence type="ECO:0000256" key="4">
    <source>
        <dbReference type="ARBA" id="ARBA00023136"/>
    </source>
</evidence>
<feature type="transmembrane region" description="Helical" evidence="5">
    <location>
        <begin position="68"/>
        <end position="85"/>
    </location>
</feature>
<reference evidence="6" key="1">
    <citation type="submission" date="2023-06" db="EMBL/GenBank/DDBJ databases">
        <title>Robiginitalea aurantiacus sp. nov. and Algoriphagus sediminis sp. nov., isolated from coastal sediment.</title>
        <authorList>
            <person name="Zhou Z.Y."/>
            <person name="An J."/>
            <person name="Jia Y.W."/>
            <person name="Du Z.J."/>
        </authorList>
    </citation>
    <scope>NUCLEOTIDE SEQUENCE</scope>
    <source>
        <strain evidence="6">M39</strain>
    </source>
</reference>
<accession>A0ABT7WGD8</accession>
<dbReference type="PANTHER" id="PTHR11040">
    <property type="entry name" value="ZINC/IRON TRANSPORTER"/>
    <property type="match status" value="1"/>
</dbReference>
<dbReference type="RefSeq" id="WP_289725339.1">
    <property type="nucleotide sequence ID" value="NZ_JAUDUY010000004.1"/>
</dbReference>
<sequence>MTPNQPSFLVLTLPALAVVLSFVVLILFPALRLRSHRLLLSFSGAFLLGITLFELFPEVYRDFEMRQAGVFIALGILLQIVLEFFSRGAEHGHLHHKGEQSGISGILFLSLGIHAFLEGIPLVQNPDVVWGISIHKIPVALIFGSFLLGSGKTPTQSWVVVVIFALMTPLGAIFGNLTMLQNIYPYLLALVIGMILHVSTIILFESSKDHAVNLKRFGVIVLGMVLAYLL</sequence>
<name>A0ABT7WGD8_9FLAO</name>
<feature type="transmembrane region" description="Helical" evidence="5">
    <location>
        <begin position="158"/>
        <end position="177"/>
    </location>
</feature>
<comment type="caution">
    <text evidence="6">The sequence shown here is derived from an EMBL/GenBank/DDBJ whole genome shotgun (WGS) entry which is preliminary data.</text>
</comment>